<accession>A0ABW1YAY3</accession>
<reference evidence="4" key="2">
    <citation type="journal article" date="2019" name="Int. J. Syst. Evol. Microbiol.">
        <title>The Global Catalogue of Microorganisms (GCM) 10K type strain sequencing project: providing services to taxonomists for standard genome sequencing and annotation.</title>
        <authorList>
            <consortium name="The Broad Institute Genomics Platform"/>
            <consortium name="The Broad Institute Genome Sequencing Center for Infectious Disease"/>
            <person name="Wu L."/>
            <person name="Ma J."/>
        </authorList>
    </citation>
    <scope>NUCLEOTIDE SEQUENCE [LARGE SCALE GENOMIC DNA]</scope>
    <source>
        <strain evidence="4">CGMCC 1.15772</strain>
    </source>
</reference>
<dbReference type="EMBL" id="JBHSWD010000001">
    <property type="protein sequence ID" value="MFC6590622.1"/>
    <property type="molecule type" value="Genomic_DNA"/>
</dbReference>
<dbReference type="PANTHER" id="PTHR38075:SF1">
    <property type="entry name" value="DUF4139 DOMAIN-CONTAINING PROTEIN"/>
    <property type="match status" value="1"/>
</dbReference>
<reference evidence="2" key="1">
    <citation type="journal article" date="2014" name="Int. J. Syst. Evol. Microbiol.">
        <title>Complete genome of a new Firmicutes species belonging to the dominant human colonic microbiota ('Ruminococcus bicirculans') reveals two chromosomes and a selective capacity to utilize plant glucans.</title>
        <authorList>
            <consortium name="NISC Comparative Sequencing Program"/>
            <person name="Wegmann U."/>
            <person name="Louis P."/>
            <person name="Goesmann A."/>
            <person name="Henrissat B."/>
            <person name="Duncan S.H."/>
            <person name="Flint H.J."/>
        </authorList>
    </citation>
    <scope>NUCLEOTIDE SEQUENCE</scope>
    <source>
        <strain evidence="2">NBRC 112440</strain>
    </source>
</reference>
<organism evidence="2 4">
    <name type="scientific">Deinococcus lacus</name>
    <dbReference type="NCBI Taxonomy" id="392561"/>
    <lineage>
        <taxon>Bacteria</taxon>
        <taxon>Thermotogati</taxon>
        <taxon>Deinococcota</taxon>
        <taxon>Deinococci</taxon>
        <taxon>Deinococcales</taxon>
        <taxon>Deinococcaceae</taxon>
        <taxon>Deinococcus</taxon>
    </lineage>
</organism>
<evidence type="ECO:0008006" key="5">
    <source>
        <dbReference type="Google" id="ProtNLM"/>
    </source>
</evidence>
<dbReference type="Proteomes" id="UP001596297">
    <property type="component" value="Unassembled WGS sequence"/>
</dbReference>
<proteinExistence type="predicted"/>
<evidence type="ECO:0000256" key="1">
    <source>
        <dbReference type="SAM" id="SignalP"/>
    </source>
</evidence>
<evidence type="ECO:0000313" key="4">
    <source>
        <dbReference type="Proteomes" id="UP001596297"/>
    </source>
</evidence>
<reference evidence="2" key="3">
    <citation type="submission" date="2024-09" db="EMBL/GenBank/DDBJ databases">
        <authorList>
            <person name="Sun Q."/>
            <person name="Mori K."/>
        </authorList>
    </citation>
    <scope>NUCLEOTIDE SEQUENCE</scope>
    <source>
        <strain evidence="2">NBRC 112440</strain>
    </source>
</reference>
<comment type="caution">
    <text evidence="2">The sequence shown here is derived from an EMBL/GenBank/DDBJ whole genome shotgun (WGS) entry which is preliminary data.</text>
</comment>
<dbReference type="EMBL" id="JBHSWD010000001">
    <property type="protein sequence ID" value="MFC6592580.1"/>
    <property type="molecule type" value="Genomic_DNA"/>
</dbReference>
<keyword evidence="1" id="KW-0732">Signal</keyword>
<gene>
    <name evidence="2" type="ORF">ACFP81_00235</name>
    <name evidence="3" type="ORF">ACFP81_11635</name>
</gene>
<feature type="chain" id="PRO_5045033277" description="DUF4139 domain-containing protein" evidence="1">
    <location>
        <begin position="22"/>
        <end position="440"/>
    </location>
</feature>
<name>A0ABW1YAY3_9DEIO</name>
<protein>
    <recommendedName>
        <fullName evidence="5">DUF4139 domain-containing protein</fullName>
    </recommendedName>
</protein>
<sequence>MNNSFSRLALVSALLTGVAAAQTAPAEVAVTGAPQTADLRLYQNFAEVRTPITVSGRTFELRLPETVVGGLIPGTLDIEGLRYSQAVQKLDKNALSEFEGREVKLLEDGKQSAVTLVRADDLTIRDAEGFYRQVRLEQLAFPALLPKNPLAPRWQSTYTVAEPGSGTLSYLTRSLEWTPRYTLRASGSSAALSALADIRNNSDMAYQIRDTELLAGDVNIDDGRMYREQYAPAPMLTLTSGTGTFASADIAIENRATLNGLYRYGLSQGFTLPAQATVTLPFMQPKLSTFERYAGLNTSFSNQGSKGVMSRFYRLKADQALPGGQLTIREENRLVGQVSVPETAAGEPVEFTVGRDPDMRYVRSVQTLKSDKAGGTYKVTYSFESSKDRVTRAEVSERVYGKLVTVEGATRREDGAIELRVDVPAGGKASKTFTVTLKNS</sequence>
<dbReference type="RefSeq" id="WP_380081645.1">
    <property type="nucleotide sequence ID" value="NZ_JBHSWD010000001.1"/>
</dbReference>
<feature type="signal peptide" evidence="1">
    <location>
        <begin position="1"/>
        <end position="21"/>
    </location>
</feature>
<evidence type="ECO:0000313" key="2">
    <source>
        <dbReference type="EMBL" id="MFC6590622.1"/>
    </source>
</evidence>
<keyword evidence="4" id="KW-1185">Reference proteome</keyword>
<evidence type="ECO:0000313" key="3">
    <source>
        <dbReference type="EMBL" id="MFC6592580.1"/>
    </source>
</evidence>
<dbReference type="PANTHER" id="PTHR38075">
    <property type="entry name" value="DUF4139 DOMAIN-CONTAINING PROTEIN"/>
    <property type="match status" value="1"/>
</dbReference>